<comment type="caution">
    <text evidence="2">The sequence shown here is derived from an EMBL/GenBank/DDBJ whole genome shotgun (WGS) entry which is preliminary data.</text>
</comment>
<gene>
    <name evidence="2" type="ORF">CDAUBV1_LOCUS16546</name>
</gene>
<evidence type="ECO:0000313" key="3">
    <source>
        <dbReference type="Proteomes" id="UP001497525"/>
    </source>
</evidence>
<protein>
    <submittedName>
        <fullName evidence="2">Uncharacterized protein</fullName>
    </submittedName>
</protein>
<feature type="region of interest" description="Disordered" evidence="1">
    <location>
        <begin position="87"/>
        <end position="169"/>
    </location>
</feature>
<feature type="compositionally biased region" description="Polar residues" evidence="1">
    <location>
        <begin position="1"/>
        <end position="12"/>
    </location>
</feature>
<feature type="region of interest" description="Disordered" evidence="1">
    <location>
        <begin position="1"/>
        <end position="27"/>
    </location>
</feature>
<feature type="region of interest" description="Disordered" evidence="1">
    <location>
        <begin position="186"/>
        <end position="235"/>
    </location>
</feature>
<accession>A0AAV2TYF5</accession>
<dbReference type="AlphaFoldDB" id="A0AAV2TYF5"/>
<feature type="compositionally biased region" description="Polar residues" evidence="1">
    <location>
        <begin position="87"/>
        <end position="111"/>
    </location>
</feature>
<evidence type="ECO:0000256" key="1">
    <source>
        <dbReference type="SAM" id="MobiDB-lite"/>
    </source>
</evidence>
<reference evidence="2" key="1">
    <citation type="submission" date="2024-06" db="EMBL/GenBank/DDBJ databases">
        <authorList>
            <person name="Liu X."/>
            <person name="Lenzi L."/>
            <person name="Haldenby T S."/>
            <person name="Uol C."/>
        </authorList>
    </citation>
    <scope>NUCLEOTIDE SEQUENCE</scope>
</reference>
<proteinExistence type="predicted"/>
<feature type="compositionally biased region" description="Acidic residues" evidence="1">
    <location>
        <begin position="156"/>
        <end position="167"/>
    </location>
</feature>
<sequence length="406" mass="45220">MGNRQSQASHSVNTRRHTFHITRAGDFENSNAKSADIQRYLQPPSATLNEYLEAQKIGSSNSLEALPYCQAYEHFCDLAGRNLQSSRSTDLLGTPDQSLGSSTNSRTPSQQTRKKSRWFRRGDSASSSKKRKPFHDYSTAVTCSSSAVGDVAPPGYDEDESGSESDDVAIRVDLERPPVKMLYQSHVSGCEENEDTRITNAPSIKPDSKANRSRSRSGYGLDDSGVESISDVSSKSMALSQKISRSVKDHIENTEYVDDISTRTHSLRNGDRGDVMTFAGTNRSEENSKKPVVSRFHQLGFQTEPDGTIIYTAYLRAGSFGVPTEGFLTDIRKRAARHLAGLYRQYHCTVRFEPELIPYRGSYVHPVLITGQNHSDLIRCRNALPACIEKYLITSRARHNSPIRAR</sequence>
<evidence type="ECO:0000313" key="2">
    <source>
        <dbReference type="EMBL" id="CAL5141291.1"/>
    </source>
</evidence>
<dbReference type="Proteomes" id="UP001497525">
    <property type="component" value="Unassembled WGS sequence"/>
</dbReference>
<name>A0AAV2TYF5_CALDB</name>
<dbReference type="EMBL" id="CAXLJL010000834">
    <property type="protein sequence ID" value="CAL5141291.1"/>
    <property type="molecule type" value="Genomic_DNA"/>
</dbReference>
<organism evidence="2 3">
    <name type="scientific">Calicophoron daubneyi</name>
    <name type="common">Rumen fluke</name>
    <name type="synonym">Paramphistomum daubneyi</name>
    <dbReference type="NCBI Taxonomy" id="300641"/>
    <lineage>
        <taxon>Eukaryota</taxon>
        <taxon>Metazoa</taxon>
        <taxon>Spiralia</taxon>
        <taxon>Lophotrochozoa</taxon>
        <taxon>Platyhelminthes</taxon>
        <taxon>Trematoda</taxon>
        <taxon>Digenea</taxon>
        <taxon>Plagiorchiida</taxon>
        <taxon>Pronocephalata</taxon>
        <taxon>Paramphistomoidea</taxon>
        <taxon>Paramphistomidae</taxon>
        <taxon>Calicophoron</taxon>
    </lineage>
</organism>